<dbReference type="SUPFAM" id="SSF46785">
    <property type="entry name" value="Winged helix' DNA-binding domain"/>
    <property type="match status" value="1"/>
</dbReference>
<dbReference type="EMBL" id="JBHTKA010000016">
    <property type="protein sequence ID" value="MFD1003452.1"/>
    <property type="molecule type" value="Genomic_DNA"/>
</dbReference>
<evidence type="ECO:0000313" key="6">
    <source>
        <dbReference type="Proteomes" id="UP001597112"/>
    </source>
</evidence>
<gene>
    <name evidence="5" type="ORF">ACFQ21_29275</name>
</gene>
<dbReference type="PANTHER" id="PTHR33204">
    <property type="entry name" value="TRANSCRIPTIONAL REGULATOR, MARR FAMILY"/>
    <property type="match status" value="1"/>
</dbReference>
<evidence type="ECO:0000313" key="5">
    <source>
        <dbReference type="EMBL" id="MFD1003452.1"/>
    </source>
</evidence>
<evidence type="ECO:0000256" key="2">
    <source>
        <dbReference type="ARBA" id="ARBA00023125"/>
    </source>
</evidence>
<dbReference type="InterPro" id="IPR036390">
    <property type="entry name" value="WH_DNA-bd_sf"/>
</dbReference>
<organism evidence="5 6">
    <name type="scientific">Ohtaekwangia kribbensis</name>
    <dbReference type="NCBI Taxonomy" id="688913"/>
    <lineage>
        <taxon>Bacteria</taxon>
        <taxon>Pseudomonadati</taxon>
        <taxon>Bacteroidota</taxon>
        <taxon>Cytophagia</taxon>
        <taxon>Cytophagales</taxon>
        <taxon>Fulvivirgaceae</taxon>
        <taxon>Ohtaekwangia</taxon>
    </lineage>
</organism>
<dbReference type="Proteomes" id="UP001597112">
    <property type="component" value="Unassembled WGS sequence"/>
</dbReference>
<dbReference type="PANTHER" id="PTHR33204:SF39">
    <property type="entry name" value="TRANSCRIPTIONAL REGULATORY PROTEIN"/>
    <property type="match status" value="1"/>
</dbReference>
<proteinExistence type="predicted"/>
<dbReference type="Pfam" id="PF01638">
    <property type="entry name" value="HxlR"/>
    <property type="match status" value="1"/>
</dbReference>
<dbReference type="PROSITE" id="PS51118">
    <property type="entry name" value="HTH_HXLR"/>
    <property type="match status" value="1"/>
</dbReference>
<accession>A0ABW3KEV9</accession>
<dbReference type="RefSeq" id="WP_377586172.1">
    <property type="nucleotide sequence ID" value="NZ_JBHTKA010000016.1"/>
</dbReference>
<protein>
    <submittedName>
        <fullName evidence="5">Winged helix-turn-helix transcriptional regulator</fullName>
    </submittedName>
</protein>
<dbReference type="InterPro" id="IPR036388">
    <property type="entry name" value="WH-like_DNA-bd_sf"/>
</dbReference>
<keyword evidence="1" id="KW-0805">Transcription regulation</keyword>
<name>A0ABW3KEV9_9BACT</name>
<keyword evidence="3" id="KW-0804">Transcription</keyword>
<feature type="domain" description="HTH hxlR-type" evidence="4">
    <location>
        <begin position="14"/>
        <end position="114"/>
    </location>
</feature>
<evidence type="ECO:0000256" key="1">
    <source>
        <dbReference type="ARBA" id="ARBA00023015"/>
    </source>
</evidence>
<reference evidence="6" key="1">
    <citation type="journal article" date="2019" name="Int. J. Syst. Evol. Microbiol.">
        <title>The Global Catalogue of Microorganisms (GCM) 10K type strain sequencing project: providing services to taxonomists for standard genome sequencing and annotation.</title>
        <authorList>
            <consortium name="The Broad Institute Genomics Platform"/>
            <consortium name="The Broad Institute Genome Sequencing Center for Infectious Disease"/>
            <person name="Wu L."/>
            <person name="Ma J."/>
        </authorList>
    </citation>
    <scope>NUCLEOTIDE SEQUENCE [LARGE SCALE GENOMIC DNA]</scope>
    <source>
        <strain evidence="6">CCUG 58938</strain>
    </source>
</reference>
<keyword evidence="6" id="KW-1185">Reference proteome</keyword>
<dbReference type="InterPro" id="IPR002577">
    <property type="entry name" value="HTH_HxlR"/>
</dbReference>
<evidence type="ECO:0000256" key="3">
    <source>
        <dbReference type="ARBA" id="ARBA00023163"/>
    </source>
</evidence>
<comment type="caution">
    <text evidence="5">The sequence shown here is derived from an EMBL/GenBank/DDBJ whole genome shotgun (WGS) entry which is preliminary data.</text>
</comment>
<sequence length="128" mass="14746">MKKKLEDYDLHASCPIRNVLDRFGDKWSILVILLLGEHKTAMRFNEVAQTIGDISQKMLTVTLRTLEADGMVVRKHYPEIPPRVEYELTELGKSLLPYINGLAQWAVKNYDTITKSRKKFAARKQLVS</sequence>
<evidence type="ECO:0000259" key="4">
    <source>
        <dbReference type="PROSITE" id="PS51118"/>
    </source>
</evidence>
<dbReference type="Gene3D" id="1.10.10.10">
    <property type="entry name" value="Winged helix-like DNA-binding domain superfamily/Winged helix DNA-binding domain"/>
    <property type="match status" value="1"/>
</dbReference>
<keyword evidence="2" id="KW-0238">DNA-binding</keyword>